<accession>A0A8X7PFC4</accession>
<reference evidence="1 2" key="1">
    <citation type="submission" date="2020-02" db="EMBL/GenBank/DDBJ databases">
        <authorList>
            <person name="Ma Q."/>
            <person name="Huang Y."/>
            <person name="Song X."/>
            <person name="Pei D."/>
        </authorList>
    </citation>
    <scope>NUCLEOTIDE SEQUENCE [LARGE SCALE GENOMIC DNA]</scope>
    <source>
        <strain evidence="1">Sxm20200214</strain>
        <tissue evidence="1">Leaf</tissue>
    </source>
</reference>
<protein>
    <submittedName>
        <fullName evidence="1">Uncharacterized protein</fullName>
    </submittedName>
</protein>
<proteinExistence type="predicted"/>
<keyword evidence="2" id="KW-1185">Reference proteome</keyword>
<dbReference type="AlphaFoldDB" id="A0A8X7PFC4"/>
<dbReference type="OrthoDB" id="10391492at2759"/>
<dbReference type="EMBL" id="JAAMPC010000016">
    <property type="protein sequence ID" value="KAG2250250.1"/>
    <property type="molecule type" value="Genomic_DNA"/>
</dbReference>
<dbReference type="Proteomes" id="UP000886595">
    <property type="component" value="Unassembled WGS sequence"/>
</dbReference>
<comment type="caution">
    <text evidence="1">The sequence shown here is derived from an EMBL/GenBank/DDBJ whole genome shotgun (WGS) entry which is preliminary data.</text>
</comment>
<evidence type="ECO:0000313" key="1">
    <source>
        <dbReference type="EMBL" id="KAG2250250.1"/>
    </source>
</evidence>
<sequence>MATTARLPEQRNQRHCSIAQFFNNVSHGYGEAELRFWLIHILETRKRRWHVSQIRLSGIGVIKVVRRLKSKVVRILLRMRGRDLRQIVMCEMPFRPNIAVKQLLIILALHIVPPSYTFIGYGSISHRLSGIFERQLKLHIAMTGGQIRSKGLPKMVAETLALCSALCSVGEWVDCLICLRVLVETLGLIRHLKSLLYSRIREAWLAWWQIWCDGDMFELGPADGVGSLEFTNIFLGSKVPEVCLARGVLKRLLFQRFFIVSPLFSEVFAWSGLSLRFLVSYGCAWILGDPVAGSQSWVRVGSFLSRCCHPGLEVSVAARVESRDCIRVSFGVSVSRFRVLDCGNAFFALFSHNNCHIVAVASVPGVGGLVTAISSTPSRMTAPPVCGLFFVLSVLLVASKFEPPISLGARGNRGLTPLIPSLGALTLRQLHH</sequence>
<evidence type="ECO:0000313" key="2">
    <source>
        <dbReference type="Proteomes" id="UP000886595"/>
    </source>
</evidence>
<organism evidence="1 2">
    <name type="scientific">Brassica carinata</name>
    <name type="common">Ethiopian mustard</name>
    <name type="synonym">Abyssinian cabbage</name>
    <dbReference type="NCBI Taxonomy" id="52824"/>
    <lineage>
        <taxon>Eukaryota</taxon>
        <taxon>Viridiplantae</taxon>
        <taxon>Streptophyta</taxon>
        <taxon>Embryophyta</taxon>
        <taxon>Tracheophyta</taxon>
        <taxon>Spermatophyta</taxon>
        <taxon>Magnoliopsida</taxon>
        <taxon>eudicotyledons</taxon>
        <taxon>Gunneridae</taxon>
        <taxon>Pentapetalae</taxon>
        <taxon>rosids</taxon>
        <taxon>malvids</taxon>
        <taxon>Brassicales</taxon>
        <taxon>Brassicaceae</taxon>
        <taxon>Brassiceae</taxon>
        <taxon>Brassica</taxon>
    </lineage>
</organism>
<name>A0A8X7PFC4_BRACI</name>
<gene>
    <name evidence="1" type="ORF">Bca52824_080386</name>
</gene>